<accession>A0A1I1ZET7</accession>
<dbReference type="AlphaFoldDB" id="A0A1I1ZET7"/>
<dbReference type="EMBL" id="FOMX01000011">
    <property type="protein sequence ID" value="SFE30207.1"/>
    <property type="molecule type" value="Genomic_DNA"/>
</dbReference>
<dbReference type="Proteomes" id="UP000199400">
    <property type="component" value="Unassembled WGS sequence"/>
</dbReference>
<organism evidence="2 3">
    <name type="scientific">Nannocystis exedens</name>
    <dbReference type="NCBI Taxonomy" id="54"/>
    <lineage>
        <taxon>Bacteria</taxon>
        <taxon>Pseudomonadati</taxon>
        <taxon>Myxococcota</taxon>
        <taxon>Polyangia</taxon>
        <taxon>Nannocystales</taxon>
        <taxon>Nannocystaceae</taxon>
        <taxon>Nannocystis</taxon>
    </lineage>
</organism>
<proteinExistence type="predicted"/>
<evidence type="ECO:0000313" key="3">
    <source>
        <dbReference type="Proteomes" id="UP000199400"/>
    </source>
</evidence>
<gene>
    <name evidence="2" type="ORF">SAMN02745121_03789</name>
</gene>
<feature type="transmembrane region" description="Helical" evidence="1">
    <location>
        <begin position="131"/>
        <end position="149"/>
    </location>
</feature>
<evidence type="ECO:0000256" key="1">
    <source>
        <dbReference type="SAM" id="Phobius"/>
    </source>
</evidence>
<evidence type="ECO:0000313" key="2">
    <source>
        <dbReference type="EMBL" id="SFE30207.1"/>
    </source>
</evidence>
<protein>
    <submittedName>
        <fullName evidence="2">Uncharacterized protein</fullName>
    </submittedName>
</protein>
<reference evidence="3" key="1">
    <citation type="submission" date="2016-10" db="EMBL/GenBank/DDBJ databases">
        <authorList>
            <person name="Varghese N."/>
            <person name="Submissions S."/>
        </authorList>
    </citation>
    <scope>NUCLEOTIDE SEQUENCE [LARGE SCALE GENOMIC DNA]</scope>
    <source>
        <strain evidence="3">ATCC 25963</strain>
    </source>
</reference>
<sequence>MPTPGISRPGAGRVASAGEIANTPAQVPLRALPEALTYRVDLAPAEVLARLRGDADIQIVEGFPARSRTRRRFLAELGARKFRVCQNQTAGVVDTGPAVMRRMTLEAELVPMPQGTAVQVRFTRGPFARQASFWIMWATSFAWLGLTGITGAKLGLVAVFMALTVPAFIYDLARARGTDEERIELLNLMEHLLGPSLVGDNPLENTPYRRPRRLPQATS</sequence>
<name>A0A1I1ZET7_9BACT</name>
<keyword evidence="3" id="KW-1185">Reference proteome</keyword>
<keyword evidence="1" id="KW-1133">Transmembrane helix</keyword>
<keyword evidence="1" id="KW-0812">Transmembrane</keyword>
<feature type="transmembrane region" description="Helical" evidence="1">
    <location>
        <begin position="155"/>
        <end position="173"/>
    </location>
</feature>
<keyword evidence="1" id="KW-0472">Membrane</keyword>